<reference evidence="2" key="1">
    <citation type="submission" date="2020-12" db="EMBL/GenBank/DDBJ databases">
        <title>Antrihabitans popcorni sp. nov. and Antrihabitans auranticaus sp. nov., isolated from a larva cave.</title>
        <authorList>
            <person name="Lee S.D."/>
            <person name="Kim I.S."/>
        </authorList>
    </citation>
    <scope>NUCLEOTIDE SEQUENCE</scope>
    <source>
        <strain evidence="2">YC3-6</strain>
    </source>
</reference>
<dbReference type="InterPro" id="IPR000073">
    <property type="entry name" value="AB_hydrolase_1"/>
</dbReference>
<keyword evidence="3" id="KW-1185">Reference proteome</keyword>
<organism evidence="2 3">
    <name type="scientific">Antrihabitans stalagmiti</name>
    <dbReference type="NCBI Taxonomy" id="2799499"/>
    <lineage>
        <taxon>Bacteria</taxon>
        <taxon>Bacillati</taxon>
        <taxon>Actinomycetota</taxon>
        <taxon>Actinomycetes</taxon>
        <taxon>Mycobacteriales</taxon>
        <taxon>Nocardiaceae</taxon>
        <taxon>Antrihabitans</taxon>
    </lineage>
</organism>
<keyword evidence="2" id="KW-0378">Hydrolase</keyword>
<evidence type="ECO:0000313" key="2">
    <source>
        <dbReference type="EMBL" id="MBJ8342482.1"/>
    </source>
</evidence>
<accession>A0A934U6I3</accession>
<gene>
    <name evidence="2" type="ORF">JGU71_26690</name>
</gene>
<sequence>MASNEQIIHINGVDLCVETFGLSTDPAIVLLGGAGSCMLSWHEDFCAMLAAGGRFVVRYDNRDHGRSTHYEVGNPTYDIGDVVDDVIGLLDALHIERAHVVGVSGGGAVAQLLAIEHADRLATVTLSSTTPGGPGHETPDLPPMSEALRASFETEQPEQDWSNRDETVASLVDFERIFGAQSVPFDKAAAQQFWERVYDRSDSIGAQLTNPFMVGAGDPWRDRLADITTPTLVLHGTEDPMFPHEHGEALAKEIPGAQLLSMETVGHENPPRRVWGVVVPAILEHTAHTRS</sequence>
<protein>
    <submittedName>
        <fullName evidence="2">Alpha/beta hydrolase</fullName>
    </submittedName>
</protein>
<dbReference type="PANTHER" id="PTHR43433">
    <property type="entry name" value="HYDROLASE, ALPHA/BETA FOLD FAMILY PROTEIN"/>
    <property type="match status" value="1"/>
</dbReference>
<evidence type="ECO:0000313" key="3">
    <source>
        <dbReference type="Proteomes" id="UP000655868"/>
    </source>
</evidence>
<dbReference type="PANTHER" id="PTHR43433:SF5">
    <property type="entry name" value="AB HYDROLASE-1 DOMAIN-CONTAINING PROTEIN"/>
    <property type="match status" value="1"/>
</dbReference>
<comment type="caution">
    <text evidence="2">The sequence shown here is derived from an EMBL/GenBank/DDBJ whole genome shotgun (WGS) entry which is preliminary data.</text>
</comment>
<dbReference type="RefSeq" id="WP_199708034.1">
    <property type="nucleotide sequence ID" value="NZ_JAEMNV010000012.1"/>
</dbReference>
<dbReference type="Proteomes" id="UP000655868">
    <property type="component" value="Unassembled WGS sequence"/>
</dbReference>
<dbReference type="InterPro" id="IPR029058">
    <property type="entry name" value="AB_hydrolase_fold"/>
</dbReference>
<feature type="domain" description="AB hydrolase-1" evidence="1">
    <location>
        <begin position="26"/>
        <end position="268"/>
    </location>
</feature>
<evidence type="ECO:0000259" key="1">
    <source>
        <dbReference type="Pfam" id="PF00561"/>
    </source>
</evidence>
<dbReference type="AlphaFoldDB" id="A0A934U6I3"/>
<proteinExistence type="predicted"/>
<dbReference type="EMBL" id="JAEMNV010000012">
    <property type="protein sequence ID" value="MBJ8342482.1"/>
    <property type="molecule type" value="Genomic_DNA"/>
</dbReference>
<dbReference type="GO" id="GO:0004806">
    <property type="term" value="F:triacylglycerol lipase activity"/>
    <property type="evidence" value="ECO:0007669"/>
    <property type="project" value="TreeGrafter"/>
</dbReference>
<dbReference type="SUPFAM" id="SSF53474">
    <property type="entry name" value="alpha/beta-Hydrolases"/>
    <property type="match status" value="1"/>
</dbReference>
<dbReference type="Pfam" id="PF00561">
    <property type="entry name" value="Abhydrolase_1"/>
    <property type="match status" value="1"/>
</dbReference>
<dbReference type="InterPro" id="IPR050471">
    <property type="entry name" value="AB_hydrolase"/>
</dbReference>
<dbReference type="Gene3D" id="3.40.50.1820">
    <property type="entry name" value="alpha/beta hydrolase"/>
    <property type="match status" value="1"/>
</dbReference>
<name>A0A934U6I3_9NOCA</name>
<dbReference type="GO" id="GO:0046503">
    <property type="term" value="P:glycerolipid catabolic process"/>
    <property type="evidence" value="ECO:0007669"/>
    <property type="project" value="TreeGrafter"/>
</dbReference>